<comment type="caution">
    <text evidence="1">The sequence shown here is derived from an EMBL/GenBank/DDBJ whole genome shotgun (WGS) entry which is preliminary data.</text>
</comment>
<sequence>MGQIIIIKDNLKTLKNLNVLFLTLFKKDSQKRNTKQKLIKKTKSFTFIMDKQLDFFNNLEQIQNLEWFGKYGKNFKKVGKWAINWNRQVLQNVGGYYSEEEYKIGLWKELNKNYCSYIPVFEEGEYYDDKKIGKWKYLQKNGNMYYFTGIISGGGYYKDDLKKIGKWIELQEDFWSDAQVTYQGEYNVKGMKIGLWDINYCDKNQQNYQQVGGGSYNQEGQKKIGKWVELWEKFRSDAKVIYHGEYDIKGMKTGMWEIKYYQKNEQQYQQIGGGTYDQEGIKIGKWIELDEGFWGNKQVTYNGEYNIKGMKKGRWDILFEGRLIGGGFYSQQGIKFGRWVELGEGFHIWAQIIYNGEYNTNGMKIGRWAFVFEGKQMQIFFNYWNQFQWWWII</sequence>
<accession>A0A8S1MUG5</accession>
<reference evidence="1" key="1">
    <citation type="submission" date="2021-01" db="EMBL/GenBank/DDBJ databases">
        <authorList>
            <consortium name="Genoscope - CEA"/>
            <person name="William W."/>
        </authorList>
    </citation>
    <scope>NUCLEOTIDE SEQUENCE</scope>
</reference>
<dbReference type="Proteomes" id="UP000692954">
    <property type="component" value="Unassembled WGS sequence"/>
</dbReference>
<evidence type="ECO:0000313" key="1">
    <source>
        <dbReference type="EMBL" id="CAD8083968.1"/>
    </source>
</evidence>
<dbReference type="PANTHER" id="PTHR33706:SF1">
    <property type="entry name" value="TPR REPEAT PROTEIN"/>
    <property type="match status" value="1"/>
</dbReference>
<dbReference type="EMBL" id="CAJJDN010000046">
    <property type="protein sequence ID" value="CAD8083968.1"/>
    <property type="molecule type" value="Genomic_DNA"/>
</dbReference>
<dbReference type="AlphaFoldDB" id="A0A8S1MUG5"/>
<proteinExistence type="predicted"/>
<evidence type="ECO:0000313" key="2">
    <source>
        <dbReference type="Proteomes" id="UP000692954"/>
    </source>
</evidence>
<name>A0A8S1MUG5_9CILI</name>
<dbReference type="PANTHER" id="PTHR33706">
    <property type="entry name" value="MORN VARIANT REPEAT PROTEIN"/>
    <property type="match status" value="1"/>
</dbReference>
<keyword evidence="2" id="KW-1185">Reference proteome</keyword>
<protein>
    <submittedName>
        <fullName evidence="1">Uncharacterized protein</fullName>
    </submittedName>
</protein>
<gene>
    <name evidence="1" type="ORF">PSON_ATCC_30995.1.T0460008</name>
</gene>
<organism evidence="1 2">
    <name type="scientific">Paramecium sonneborni</name>
    <dbReference type="NCBI Taxonomy" id="65129"/>
    <lineage>
        <taxon>Eukaryota</taxon>
        <taxon>Sar</taxon>
        <taxon>Alveolata</taxon>
        <taxon>Ciliophora</taxon>
        <taxon>Intramacronucleata</taxon>
        <taxon>Oligohymenophorea</taxon>
        <taxon>Peniculida</taxon>
        <taxon>Parameciidae</taxon>
        <taxon>Paramecium</taxon>
    </lineage>
</organism>
<dbReference type="OrthoDB" id="5981048at2759"/>